<dbReference type="OrthoDB" id="959646at2"/>
<feature type="domain" description="HTH cro/C1-type" evidence="1">
    <location>
        <begin position="11"/>
        <end position="64"/>
    </location>
</feature>
<dbReference type="Proteomes" id="UP000279089">
    <property type="component" value="Unassembled WGS sequence"/>
</dbReference>
<dbReference type="SMART" id="SM00530">
    <property type="entry name" value="HTH_XRE"/>
    <property type="match status" value="1"/>
</dbReference>
<protein>
    <submittedName>
        <fullName evidence="2">XRE family transcriptional regulator</fullName>
    </submittedName>
</protein>
<dbReference type="InterPro" id="IPR010982">
    <property type="entry name" value="Lambda_DNA-bd_dom_sf"/>
</dbReference>
<gene>
    <name evidence="2" type="ORF">EG028_25300</name>
</gene>
<accession>A0A3N4MT41</accession>
<name>A0A3N4MT41_9BACT</name>
<dbReference type="Pfam" id="PF01381">
    <property type="entry name" value="HTH_3"/>
    <property type="match status" value="1"/>
</dbReference>
<reference evidence="3" key="1">
    <citation type="submission" date="2018-11" db="EMBL/GenBank/DDBJ databases">
        <title>Chitinophaga lutea sp.nov., isolate from arsenic contaminated soil.</title>
        <authorList>
            <person name="Zong Y."/>
        </authorList>
    </citation>
    <scope>NUCLEOTIDE SEQUENCE [LARGE SCALE GENOMIC DNA]</scope>
    <source>
        <strain evidence="3">YLT18</strain>
    </source>
</reference>
<organism evidence="2 3">
    <name type="scientific">Chitinophaga barathri</name>
    <dbReference type="NCBI Taxonomy" id="1647451"/>
    <lineage>
        <taxon>Bacteria</taxon>
        <taxon>Pseudomonadati</taxon>
        <taxon>Bacteroidota</taxon>
        <taxon>Chitinophagia</taxon>
        <taxon>Chitinophagales</taxon>
        <taxon>Chitinophagaceae</taxon>
        <taxon>Chitinophaga</taxon>
    </lineage>
</organism>
<dbReference type="GO" id="GO:0003677">
    <property type="term" value="F:DNA binding"/>
    <property type="evidence" value="ECO:0007669"/>
    <property type="project" value="InterPro"/>
</dbReference>
<dbReference type="PROSITE" id="PS50943">
    <property type="entry name" value="HTH_CROC1"/>
    <property type="match status" value="1"/>
</dbReference>
<evidence type="ECO:0000313" key="2">
    <source>
        <dbReference type="EMBL" id="RPD38583.1"/>
    </source>
</evidence>
<dbReference type="SUPFAM" id="SSF47413">
    <property type="entry name" value="lambda repressor-like DNA-binding domains"/>
    <property type="match status" value="1"/>
</dbReference>
<proteinExistence type="predicted"/>
<evidence type="ECO:0000259" key="1">
    <source>
        <dbReference type="PROSITE" id="PS50943"/>
    </source>
</evidence>
<sequence>MRDTIGKKFFYIRMLHGYTQEYVAKKIGVSISSYIDLEAGRIRKVPIGRVQDILALYGLTMENFFSFKPEDLMGLIKGETETIDEKSMREMVNKIEGMYQLLFQLVDKFIRPPGWESRL</sequence>
<dbReference type="RefSeq" id="WP_120519080.1">
    <property type="nucleotide sequence ID" value="NZ_QXZY01000015.1"/>
</dbReference>
<comment type="caution">
    <text evidence="2">The sequence shown here is derived from an EMBL/GenBank/DDBJ whole genome shotgun (WGS) entry which is preliminary data.</text>
</comment>
<dbReference type="Gene3D" id="1.10.260.40">
    <property type="entry name" value="lambda repressor-like DNA-binding domains"/>
    <property type="match status" value="1"/>
</dbReference>
<dbReference type="InterPro" id="IPR001387">
    <property type="entry name" value="Cro/C1-type_HTH"/>
</dbReference>
<keyword evidence="3" id="KW-1185">Reference proteome</keyword>
<evidence type="ECO:0000313" key="3">
    <source>
        <dbReference type="Proteomes" id="UP000279089"/>
    </source>
</evidence>
<dbReference type="AlphaFoldDB" id="A0A3N4MT41"/>
<dbReference type="CDD" id="cd00093">
    <property type="entry name" value="HTH_XRE"/>
    <property type="match status" value="1"/>
</dbReference>
<dbReference type="EMBL" id="RMBX01000015">
    <property type="protein sequence ID" value="RPD38583.1"/>
    <property type="molecule type" value="Genomic_DNA"/>
</dbReference>